<dbReference type="OrthoDB" id="418728at2"/>
<dbReference type="GO" id="GO:0016787">
    <property type="term" value="F:hydrolase activity"/>
    <property type="evidence" value="ECO:0007669"/>
    <property type="project" value="UniProtKB-KW"/>
</dbReference>
<dbReference type="EMBL" id="SMFK01000003">
    <property type="protein sequence ID" value="TDD97850.1"/>
    <property type="molecule type" value="Genomic_DNA"/>
</dbReference>
<gene>
    <name evidence="2" type="ORF">E0F76_07050</name>
</gene>
<accession>A0A4R5CH66</accession>
<organism evidence="2 3">
    <name type="scientific">Flavobacterium cellulosilyticum</name>
    <dbReference type="NCBI Taxonomy" id="2541731"/>
    <lineage>
        <taxon>Bacteria</taxon>
        <taxon>Pseudomonadati</taxon>
        <taxon>Bacteroidota</taxon>
        <taxon>Flavobacteriia</taxon>
        <taxon>Flavobacteriales</taxon>
        <taxon>Flavobacteriaceae</taxon>
        <taxon>Flavobacterium</taxon>
    </lineage>
</organism>
<comment type="caution">
    <text evidence="2">The sequence shown here is derived from an EMBL/GenBank/DDBJ whole genome shotgun (WGS) entry which is preliminary data.</text>
</comment>
<dbReference type="InterPro" id="IPR036866">
    <property type="entry name" value="RibonucZ/Hydroxyglut_hydro"/>
</dbReference>
<dbReference type="Proteomes" id="UP000295479">
    <property type="component" value="Unassembled WGS sequence"/>
</dbReference>
<dbReference type="Gene3D" id="3.60.15.10">
    <property type="entry name" value="Ribonuclease Z/Hydroxyacylglutathione hydrolase-like"/>
    <property type="match status" value="1"/>
</dbReference>
<sequence length="359" mass="41913">MEIKFYQAECGDAARIRFLGNDNKYHNVFIDAGYERTFRYALEIEIQEIINKGERIDLWIISHIHDDHIGGIIKYIDTINDGEYKDMVNQYFYNPPRSYVFKTSTKSASEFASIGQGDLLYEYLKSNNKLLNIDITSSLKPFELYGLNITILSPSSQKLDKLRLKYPLDSPKSFEREEDEKISEAVTTKQNDYKTLINDFVLDKWKEDVSVENGSSISILTEFNHKKILWLADSHPSDVIKSLNKIGFNSTNKLECEWVKVTHHGSKGNNNDALYDLIKCENYLFSVNGENKHYLPSKECIARILRNKKRSTNSKYKFHFTYDNETLRSIFKNENSNIYAEYNFEVVYGIEKYLKFDVV</sequence>
<evidence type="ECO:0000313" key="3">
    <source>
        <dbReference type="Proteomes" id="UP000295479"/>
    </source>
</evidence>
<keyword evidence="2" id="KW-0378">Hydrolase</keyword>
<dbReference type="InterPro" id="IPR001279">
    <property type="entry name" value="Metallo-B-lactamas"/>
</dbReference>
<name>A0A4R5CH66_9FLAO</name>
<dbReference type="RefSeq" id="WP_132003420.1">
    <property type="nucleotide sequence ID" value="NZ_SMFK01000003.1"/>
</dbReference>
<reference evidence="2 3" key="1">
    <citation type="submission" date="2019-03" db="EMBL/GenBank/DDBJ databases">
        <title>Flavobacterium AR-3-4 sp. nov. isolated from arctic soil.</title>
        <authorList>
            <person name="Chaudhary D.K."/>
        </authorList>
    </citation>
    <scope>NUCLEOTIDE SEQUENCE [LARGE SCALE GENOMIC DNA]</scope>
    <source>
        <strain evidence="2 3">AR-3-4</strain>
    </source>
</reference>
<dbReference type="SUPFAM" id="SSF56281">
    <property type="entry name" value="Metallo-hydrolase/oxidoreductase"/>
    <property type="match status" value="1"/>
</dbReference>
<dbReference type="AlphaFoldDB" id="A0A4R5CH66"/>
<dbReference type="InterPro" id="IPR052159">
    <property type="entry name" value="Competence_DNA_uptake"/>
</dbReference>
<dbReference type="PANTHER" id="PTHR30619:SF1">
    <property type="entry name" value="RECOMBINATION PROTEIN 2"/>
    <property type="match status" value="1"/>
</dbReference>
<feature type="domain" description="Metallo-beta-lactamase" evidence="1">
    <location>
        <begin position="27"/>
        <end position="105"/>
    </location>
</feature>
<proteinExistence type="predicted"/>
<dbReference type="PANTHER" id="PTHR30619">
    <property type="entry name" value="DNA INTERNALIZATION/COMPETENCE PROTEIN COMEC/REC2"/>
    <property type="match status" value="1"/>
</dbReference>
<keyword evidence="3" id="KW-1185">Reference proteome</keyword>
<evidence type="ECO:0000313" key="2">
    <source>
        <dbReference type="EMBL" id="TDD97850.1"/>
    </source>
</evidence>
<dbReference type="Pfam" id="PF00753">
    <property type="entry name" value="Lactamase_B"/>
    <property type="match status" value="1"/>
</dbReference>
<protein>
    <submittedName>
        <fullName evidence="2">MBL fold metallo-hydrolase</fullName>
    </submittedName>
</protein>
<evidence type="ECO:0000259" key="1">
    <source>
        <dbReference type="Pfam" id="PF00753"/>
    </source>
</evidence>